<evidence type="ECO:0000313" key="3">
    <source>
        <dbReference type="Proteomes" id="UP000249619"/>
    </source>
</evidence>
<organism evidence="2 3">
    <name type="scientific">Stemphylium lycopersici</name>
    <name type="common">Tomato gray leaf spot disease fungus</name>
    <name type="synonym">Thyrospora lycopersici</name>
    <dbReference type="NCBI Taxonomy" id="183478"/>
    <lineage>
        <taxon>Eukaryota</taxon>
        <taxon>Fungi</taxon>
        <taxon>Dikarya</taxon>
        <taxon>Ascomycota</taxon>
        <taxon>Pezizomycotina</taxon>
        <taxon>Dothideomycetes</taxon>
        <taxon>Pleosporomycetidae</taxon>
        <taxon>Pleosporales</taxon>
        <taxon>Pleosporineae</taxon>
        <taxon>Pleosporaceae</taxon>
        <taxon>Stemphylium</taxon>
    </lineage>
</organism>
<evidence type="ECO:0000259" key="1">
    <source>
        <dbReference type="Pfam" id="PF01266"/>
    </source>
</evidence>
<dbReference type="PANTHER" id="PTHR13847">
    <property type="entry name" value="SARCOSINE DEHYDROGENASE-RELATED"/>
    <property type="match status" value="1"/>
</dbReference>
<dbReference type="Gene3D" id="3.30.9.10">
    <property type="entry name" value="D-Amino Acid Oxidase, subunit A, domain 2"/>
    <property type="match status" value="1"/>
</dbReference>
<dbReference type="AlphaFoldDB" id="A0A364NAL1"/>
<sequence>MSTPESTVIIGAGINGLSTAFYLARAQQHGNNIIVVDIAPDNLSAASAKANGVLSDYNRVGPAADLAHLSWKLHQQLAVEHSGVVNWGYVKTVRHHLCNFGNKSHGLVPQYALPGWMRDRERYLQEVTGNPYNCARLDPRKFATFLLQKCEEYGVSTSFEAEIGSVQLDQQGVVAVVIEDKDGAHRVDCRNLVVAAGAWSGRVIRKLFPESRFQPRFDESHGSAGNWLIITTPRPSGSEYCHQVYVEGIAGIPVEISDYHDGRLYVGGYLAEAEPLPATPVEVEAQPVPIAEMASIASQFVDFKHGKPEILETGRCYRPILTDGRPIIAEIPTHTLTGRAYNAAHGARLRSGVFVNTGQGTSGICMGPGSGLVTSELIRGLQPSADISGLGIPK</sequence>
<keyword evidence="3" id="KW-1185">Reference proteome</keyword>
<dbReference type="EMBL" id="QGDH01000023">
    <property type="protein sequence ID" value="RAR14368.1"/>
    <property type="molecule type" value="Genomic_DNA"/>
</dbReference>
<evidence type="ECO:0000313" key="2">
    <source>
        <dbReference type="EMBL" id="RAR14368.1"/>
    </source>
</evidence>
<comment type="caution">
    <text evidence="2">The sequence shown here is derived from an EMBL/GenBank/DDBJ whole genome shotgun (WGS) entry which is preliminary data.</text>
</comment>
<dbReference type="Pfam" id="PF01266">
    <property type="entry name" value="DAO"/>
    <property type="match status" value="1"/>
</dbReference>
<reference evidence="3" key="1">
    <citation type="submission" date="2018-05" db="EMBL/GenBank/DDBJ databases">
        <title>Draft genome sequence of Stemphylium lycopersici strain CIDEFI 213.</title>
        <authorList>
            <person name="Medina R."/>
            <person name="Franco M.E.E."/>
            <person name="Lucentini C.G."/>
            <person name="Saparrat M.C.N."/>
            <person name="Balatti P.A."/>
        </authorList>
    </citation>
    <scope>NUCLEOTIDE SEQUENCE [LARGE SCALE GENOMIC DNA]</scope>
    <source>
        <strain evidence="3">CIDEFI 213</strain>
    </source>
</reference>
<dbReference type="GO" id="GO:0042147">
    <property type="term" value="P:retrograde transport, endosome to Golgi"/>
    <property type="evidence" value="ECO:0007669"/>
    <property type="project" value="TreeGrafter"/>
</dbReference>
<dbReference type="STRING" id="183478.A0A364NAL1"/>
<gene>
    <name evidence="2" type="ORF">DDE83_002318</name>
</gene>
<dbReference type="Gene3D" id="3.50.50.60">
    <property type="entry name" value="FAD/NAD(P)-binding domain"/>
    <property type="match status" value="1"/>
</dbReference>
<proteinExistence type="predicted"/>
<dbReference type="Proteomes" id="UP000249619">
    <property type="component" value="Unassembled WGS sequence"/>
</dbReference>
<dbReference type="InterPro" id="IPR036188">
    <property type="entry name" value="FAD/NAD-bd_sf"/>
</dbReference>
<dbReference type="SUPFAM" id="SSF51905">
    <property type="entry name" value="FAD/NAD(P)-binding domain"/>
    <property type="match status" value="1"/>
</dbReference>
<dbReference type="GO" id="GO:0005829">
    <property type="term" value="C:cytosol"/>
    <property type="evidence" value="ECO:0007669"/>
    <property type="project" value="GOC"/>
</dbReference>
<protein>
    <submittedName>
        <fullName evidence="2">Fad dependent oxidoreductase</fullName>
    </submittedName>
</protein>
<dbReference type="GO" id="GO:0005770">
    <property type="term" value="C:late endosome"/>
    <property type="evidence" value="ECO:0007669"/>
    <property type="project" value="TreeGrafter"/>
</dbReference>
<name>A0A364NAL1_STELY</name>
<dbReference type="InterPro" id="IPR006076">
    <property type="entry name" value="FAD-dep_OxRdtase"/>
</dbReference>
<accession>A0A364NAL1</accession>
<dbReference type="PANTHER" id="PTHR13847:SF185">
    <property type="entry name" value="FAD DEPENDENT OXIDOREDUCTASE SUPERFAMILY (AFU_ORTHOLOGUE AFUA_3G02360)"/>
    <property type="match status" value="1"/>
</dbReference>
<feature type="domain" description="FAD dependent oxidoreductase" evidence="1">
    <location>
        <begin position="8"/>
        <end position="377"/>
    </location>
</feature>